<dbReference type="Proteomes" id="UP000036947">
    <property type="component" value="Unassembled WGS sequence"/>
</dbReference>
<dbReference type="SUPFAM" id="SSF51197">
    <property type="entry name" value="Clavaminate synthase-like"/>
    <property type="match status" value="1"/>
</dbReference>
<dbReference type="PANTHER" id="PTHR10696:SF54">
    <property type="entry name" value="FAMILY OXIDOREDUCTASE, PUTATIVE (AFU_ORTHOLOGUE AFUA_4G13850)-RELATED"/>
    <property type="match status" value="1"/>
</dbReference>
<evidence type="ECO:0000313" key="4">
    <source>
        <dbReference type="Proteomes" id="UP000036947"/>
    </source>
</evidence>
<dbReference type="InterPro" id="IPR050411">
    <property type="entry name" value="AlphaKG_dependent_hydroxylases"/>
</dbReference>
<dbReference type="OrthoDB" id="5047015at2759"/>
<dbReference type="GO" id="GO:0016491">
    <property type="term" value="F:oxidoreductase activity"/>
    <property type="evidence" value="ECO:0007669"/>
    <property type="project" value="UniProtKB-KW"/>
</dbReference>
<accession>A0A0L0N064</accession>
<evidence type="ECO:0000256" key="1">
    <source>
        <dbReference type="ARBA" id="ARBA00023002"/>
    </source>
</evidence>
<dbReference type="InterPro" id="IPR042098">
    <property type="entry name" value="TauD-like_sf"/>
</dbReference>
<dbReference type="Gene3D" id="3.60.130.10">
    <property type="entry name" value="Clavaminate synthase-like"/>
    <property type="match status" value="1"/>
</dbReference>
<keyword evidence="1" id="KW-0560">Oxidoreductase</keyword>
<evidence type="ECO:0000313" key="3">
    <source>
        <dbReference type="EMBL" id="KND87487.1"/>
    </source>
</evidence>
<organism evidence="3 4">
    <name type="scientific">Tolypocladium ophioglossoides (strain CBS 100239)</name>
    <name type="common">Snaketongue truffleclub</name>
    <name type="synonym">Elaphocordyceps ophioglossoides</name>
    <dbReference type="NCBI Taxonomy" id="1163406"/>
    <lineage>
        <taxon>Eukaryota</taxon>
        <taxon>Fungi</taxon>
        <taxon>Dikarya</taxon>
        <taxon>Ascomycota</taxon>
        <taxon>Pezizomycotina</taxon>
        <taxon>Sordariomycetes</taxon>
        <taxon>Hypocreomycetidae</taxon>
        <taxon>Hypocreales</taxon>
        <taxon>Ophiocordycipitaceae</taxon>
        <taxon>Tolypocladium</taxon>
    </lineage>
</organism>
<protein>
    <recommendedName>
        <fullName evidence="2">TauD/TfdA-like domain-containing protein</fullName>
    </recommendedName>
</protein>
<dbReference type="InterPro" id="IPR003819">
    <property type="entry name" value="TauD/TfdA-like"/>
</dbReference>
<comment type="caution">
    <text evidence="3">The sequence shown here is derived from an EMBL/GenBank/DDBJ whole genome shotgun (WGS) entry which is preliminary data.</text>
</comment>
<keyword evidence="4" id="KW-1185">Reference proteome</keyword>
<feature type="domain" description="TauD/TfdA-like" evidence="2">
    <location>
        <begin position="91"/>
        <end position="335"/>
    </location>
</feature>
<dbReference type="EMBL" id="LFRF01000036">
    <property type="protein sequence ID" value="KND87487.1"/>
    <property type="molecule type" value="Genomic_DNA"/>
</dbReference>
<evidence type="ECO:0000259" key="2">
    <source>
        <dbReference type="Pfam" id="PF02668"/>
    </source>
</evidence>
<dbReference type="Pfam" id="PF02668">
    <property type="entry name" value="TauD"/>
    <property type="match status" value="1"/>
</dbReference>
<sequence>MSAVEVLRYDSVDTQRVPSALNTVKPKVISPREDSLIPFPSSLHSELCWSYNSFTPRDYVVQFTDEELISIDHAVASFKELRLPDIALVCPENFPLPAELGKKLRDVSTTLHNGRGFVVLRGLSLESHPEEDAVIAFCGISSYIGRERCTNDNGIAMDHLRDASRDEKPTGREGVELHPSKMMAPLKFHADRKFADILALYVKSKAATGGDQYLSSAWQVYNDMMKLCPDALRILAEDFPWPGVVNDQPETTYTPVLFQKDGRLFCQLVYRIFEGTNLLTSTQWKALDLLESFANENAIKLDVQVGDIQLVNNFALLHARRGWVDRPNRERHYYRLGLRDPENAWARPVKYEAIFDDHLKTPPEDQMIPVKDFDPYGLTSLGQGGHG</sequence>
<reference evidence="3 4" key="1">
    <citation type="journal article" date="2015" name="BMC Genomics">
        <title>The genome of the truffle-parasite Tolypocladium ophioglossoides and the evolution of antifungal peptaibiotics.</title>
        <authorList>
            <person name="Quandt C.A."/>
            <person name="Bushley K.E."/>
            <person name="Spatafora J.W."/>
        </authorList>
    </citation>
    <scope>NUCLEOTIDE SEQUENCE [LARGE SCALE GENOMIC DNA]</scope>
    <source>
        <strain evidence="3 4">CBS 100239</strain>
    </source>
</reference>
<dbReference type="PANTHER" id="PTHR10696">
    <property type="entry name" value="GAMMA-BUTYROBETAINE HYDROXYLASE-RELATED"/>
    <property type="match status" value="1"/>
</dbReference>
<dbReference type="AlphaFoldDB" id="A0A0L0N064"/>
<proteinExistence type="predicted"/>
<name>A0A0L0N064_TOLOC</name>
<gene>
    <name evidence="3" type="ORF">TOPH_07897</name>
</gene>